<dbReference type="Pfam" id="PF01058">
    <property type="entry name" value="Oxidored_q6"/>
    <property type="match status" value="1"/>
</dbReference>
<proteinExistence type="inferred from homology"/>
<accession>A0A3P7K624</accession>
<evidence type="ECO:0000313" key="3">
    <source>
        <dbReference type="EMBL" id="VDM66755.1"/>
    </source>
</evidence>
<dbReference type="GO" id="GO:0045271">
    <property type="term" value="C:respiratory chain complex I"/>
    <property type="evidence" value="ECO:0007669"/>
    <property type="project" value="TreeGrafter"/>
</dbReference>
<dbReference type="Proteomes" id="UP000270094">
    <property type="component" value="Unassembled WGS sequence"/>
</dbReference>
<dbReference type="OrthoDB" id="268400at2759"/>
<dbReference type="GO" id="GO:0005739">
    <property type="term" value="C:mitochondrion"/>
    <property type="evidence" value="ECO:0007669"/>
    <property type="project" value="GOC"/>
</dbReference>
<name>A0A3P7K624_STRVU</name>
<dbReference type="GO" id="GO:0009060">
    <property type="term" value="P:aerobic respiration"/>
    <property type="evidence" value="ECO:0007669"/>
    <property type="project" value="TreeGrafter"/>
</dbReference>
<dbReference type="GO" id="GO:0008137">
    <property type="term" value="F:NADH dehydrogenase (ubiquinone) activity"/>
    <property type="evidence" value="ECO:0007669"/>
    <property type="project" value="InterPro"/>
</dbReference>
<evidence type="ECO:0000259" key="2">
    <source>
        <dbReference type="Pfam" id="PF01058"/>
    </source>
</evidence>
<protein>
    <recommendedName>
        <fullName evidence="2">NADH:ubiquinone oxidoreductase-like 20kDa subunit domain-containing protein</fullName>
    </recommendedName>
</protein>
<dbReference type="EMBL" id="UYYB01003652">
    <property type="protein sequence ID" value="VDM66755.1"/>
    <property type="molecule type" value="Genomic_DNA"/>
</dbReference>
<keyword evidence="4" id="KW-1185">Reference proteome</keyword>
<evidence type="ECO:0000313" key="4">
    <source>
        <dbReference type="Proteomes" id="UP000270094"/>
    </source>
</evidence>
<dbReference type="GO" id="GO:0032981">
    <property type="term" value="P:mitochondrial respiratory chain complex I assembly"/>
    <property type="evidence" value="ECO:0007669"/>
    <property type="project" value="TreeGrafter"/>
</dbReference>
<sequence>MGSCANGGGYYHYSYSVVRGCDRVIPVDIYVPGCPPSAEVSMTATYHILNNDHGLELVLKLL</sequence>
<organism evidence="3 4">
    <name type="scientific">Strongylus vulgaris</name>
    <name type="common">Blood worm</name>
    <dbReference type="NCBI Taxonomy" id="40348"/>
    <lineage>
        <taxon>Eukaryota</taxon>
        <taxon>Metazoa</taxon>
        <taxon>Ecdysozoa</taxon>
        <taxon>Nematoda</taxon>
        <taxon>Chromadorea</taxon>
        <taxon>Rhabditida</taxon>
        <taxon>Rhabditina</taxon>
        <taxon>Rhabditomorpha</taxon>
        <taxon>Strongyloidea</taxon>
        <taxon>Strongylidae</taxon>
        <taxon>Strongylus</taxon>
    </lineage>
</organism>
<dbReference type="PROSITE" id="PS01150">
    <property type="entry name" value="COMPLEX1_20K"/>
    <property type="match status" value="1"/>
</dbReference>
<dbReference type="PANTHER" id="PTHR11995">
    <property type="entry name" value="NADH DEHYDROGENASE"/>
    <property type="match status" value="1"/>
</dbReference>
<reference evidence="3 4" key="1">
    <citation type="submission" date="2018-11" db="EMBL/GenBank/DDBJ databases">
        <authorList>
            <consortium name="Pathogen Informatics"/>
        </authorList>
    </citation>
    <scope>NUCLEOTIDE SEQUENCE [LARGE SCALE GENOMIC DNA]</scope>
</reference>
<dbReference type="PANTHER" id="PTHR11995:SF14">
    <property type="entry name" value="NADH DEHYDROGENASE [UBIQUINONE] IRON-SULFUR PROTEIN 7, MITOCHONDRIAL"/>
    <property type="match status" value="1"/>
</dbReference>
<gene>
    <name evidence="3" type="ORF">SVUK_LOCUS1753</name>
</gene>
<comment type="similarity">
    <text evidence="1">Belongs to the complex I 20 kDa subunit family.</text>
</comment>
<dbReference type="AlphaFoldDB" id="A0A3P7K624"/>
<evidence type="ECO:0000256" key="1">
    <source>
        <dbReference type="ARBA" id="ARBA00009173"/>
    </source>
</evidence>
<dbReference type="SUPFAM" id="SSF56770">
    <property type="entry name" value="HydA/Nqo6-like"/>
    <property type="match status" value="1"/>
</dbReference>
<dbReference type="Gene3D" id="3.40.50.12280">
    <property type="match status" value="1"/>
</dbReference>
<dbReference type="GO" id="GO:0015990">
    <property type="term" value="P:electron transport coupled proton transport"/>
    <property type="evidence" value="ECO:0007669"/>
    <property type="project" value="TreeGrafter"/>
</dbReference>
<dbReference type="InterPro" id="IPR006138">
    <property type="entry name" value="NADH_UQ_OxRdtase_20Kd_su"/>
</dbReference>
<feature type="domain" description="NADH:ubiquinone oxidoreductase-like 20kDa subunit" evidence="2">
    <location>
        <begin position="1"/>
        <end position="45"/>
    </location>
</feature>
<dbReference type="GO" id="GO:0048038">
    <property type="term" value="F:quinone binding"/>
    <property type="evidence" value="ECO:0007669"/>
    <property type="project" value="InterPro"/>
</dbReference>
<dbReference type="InterPro" id="IPR006137">
    <property type="entry name" value="NADH_UbQ_OxRdtase-like_20kDa"/>
</dbReference>
<dbReference type="GO" id="GO:0051539">
    <property type="term" value="F:4 iron, 4 sulfur cluster binding"/>
    <property type="evidence" value="ECO:0007669"/>
    <property type="project" value="InterPro"/>
</dbReference>